<feature type="compositionally biased region" description="Basic and acidic residues" evidence="5">
    <location>
        <begin position="17"/>
        <end position="29"/>
    </location>
</feature>
<evidence type="ECO:0000256" key="3">
    <source>
        <dbReference type="ARBA" id="ARBA00023163"/>
    </source>
</evidence>
<dbReference type="GO" id="GO:0000976">
    <property type="term" value="F:transcription cis-regulatory region binding"/>
    <property type="evidence" value="ECO:0007669"/>
    <property type="project" value="TreeGrafter"/>
</dbReference>
<keyword evidence="2 4" id="KW-0238">DNA-binding</keyword>
<comment type="caution">
    <text evidence="7">The sequence shown here is derived from an EMBL/GenBank/DDBJ whole genome shotgun (WGS) entry which is preliminary data.</text>
</comment>
<feature type="domain" description="HTH tetR-type" evidence="6">
    <location>
        <begin position="243"/>
        <end position="303"/>
    </location>
</feature>
<feature type="region of interest" description="Disordered" evidence="5">
    <location>
        <begin position="1"/>
        <end position="48"/>
    </location>
</feature>
<evidence type="ECO:0000256" key="2">
    <source>
        <dbReference type="ARBA" id="ARBA00023125"/>
    </source>
</evidence>
<evidence type="ECO:0000256" key="5">
    <source>
        <dbReference type="SAM" id="MobiDB-lite"/>
    </source>
</evidence>
<evidence type="ECO:0000313" key="8">
    <source>
        <dbReference type="Proteomes" id="UP000440096"/>
    </source>
</evidence>
<dbReference type="AlphaFoldDB" id="A0A6N7YRB6"/>
<dbReference type="RefSeq" id="WP_312868004.1">
    <property type="nucleotide sequence ID" value="NZ_WMBA01000023.1"/>
</dbReference>
<feature type="domain" description="HTH tetR-type" evidence="6">
    <location>
        <begin position="44"/>
        <end position="104"/>
    </location>
</feature>
<dbReference type="InterPro" id="IPR001647">
    <property type="entry name" value="HTH_TetR"/>
</dbReference>
<keyword evidence="8" id="KW-1185">Reference proteome</keyword>
<dbReference type="PROSITE" id="PS50977">
    <property type="entry name" value="HTH_TETR_2"/>
    <property type="match status" value="2"/>
</dbReference>
<feature type="DNA-binding region" description="H-T-H motif" evidence="4">
    <location>
        <begin position="67"/>
        <end position="86"/>
    </location>
</feature>
<dbReference type="InterPro" id="IPR009057">
    <property type="entry name" value="Homeodomain-like_sf"/>
</dbReference>
<dbReference type="Gene3D" id="1.10.10.60">
    <property type="entry name" value="Homeodomain-like"/>
    <property type="match status" value="1"/>
</dbReference>
<evidence type="ECO:0000313" key="7">
    <source>
        <dbReference type="EMBL" id="MTD55565.1"/>
    </source>
</evidence>
<organism evidence="7 8">
    <name type="scientific">Amycolatopsis pithecellobii</name>
    <dbReference type="NCBI Taxonomy" id="664692"/>
    <lineage>
        <taxon>Bacteria</taxon>
        <taxon>Bacillati</taxon>
        <taxon>Actinomycetota</taxon>
        <taxon>Actinomycetes</taxon>
        <taxon>Pseudonocardiales</taxon>
        <taxon>Pseudonocardiaceae</taxon>
        <taxon>Amycolatopsis</taxon>
    </lineage>
</organism>
<dbReference type="Pfam" id="PF00440">
    <property type="entry name" value="TetR_N"/>
    <property type="match status" value="2"/>
</dbReference>
<keyword evidence="3" id="KW-0804">Transcription</keyword>
<sequence>MPRGLVASGRKARYRPGRGERDGPGRDFLKSAAARGTPASRRPRDRGTQIATIASELFAERGYQSVTMEDIAEAAGITPRAIYRHYENKQALLAHVVLREQRPVIEVVERLSKDSTGVPVKDRLTALAEVSLDNRRLSVLWQREARHLKGEDFTLLRERTKMLADQYIPLLLLPERTDLDPHTAQLRVWAIGSIVSSPAYFDFTISRAQLVSELVDAAHRVILAEPARSSPRRRVPEVRRTPGSRREQLIAAAANAFRRHGYAGVSIDDIGSEVGVVGPALYRYFDNKADILAAAATRLSEWRALETVRTLARESRSDKVIGSLIDGYVGLATEFPDLVALSLTERLFLPPEVRERLHRAYSENLAEWQRWLVEARPDLEAPRAAVLVNVARTVIDDCVRNRRLQSSPNFEQELKSVVHATLGIA</sequence>
<dbReference type="PRINTS" id="PR00455">
    <property type="entry name" value="HTHTETR"/>
</dbReference>
<dbReference type="InterPro" id="IPR050109">
    <property type="entry name" value="HTH-type_TetR-like_transc_reg"/>
</dbReference>
<reference evidence="7 8" key="1">
    <citation type="submission" date="2019-11" db="EMBL/GenBank/DDBJ databases">
        <title>Draft genome of Amycolatopsis RM579.</title>
        <authorList>
            <person name="Duangmal K."/>
            <person name="Mingma R."/>
        </authorList>
    </citation>
    <scope>NUCLEOTIDE SEQUENCE [LARGE SCALE GENOMIC DNA]</scope>
    <source>
        <strain evidence="7 8">RM579</strain>
    </source>
</reference>
<dbReference type="GO" id="GO:0003700">
    <property type="term" value="F:DNA-binding transcription factor activity"/>
    <property type="evidence" value="ECO:0007669"/>
    <property type="project" value="TreeGrafter"/>
</dbReference>
<feature type="DNA-binding region" description="H-T-H motif" evidence="4">
    <location>
        <begin position="266"/>
        <end position="285"/>
    </location>
</feature>
<protein>
    <submittedName>
        <fullName evidence="7">TetR family transcriptional regulator</fullName>
    </submittedName>
</protein>
<dbReference type="PANTHER" id="PTHR30055">
    <property type="entry name" value="HTH-TYPE TRANSCRIPTIONAL REGULATOR RUTR"/>
    <property type="match status" value="1"/>
</dbReference>
<evidence type="ECO:0000259" key="6">
    <source>
        <dbReference type="PROSITE" id="PS50977"/>
    </source>
</evidence>
<dbReference type="Gene3D" id="1.10.357.10">
    <property type="entry name" value="Tetracycline Repressor, domain 2"/>
    <property type="match status" value="2"/>
</dbReference>
<dbReference type="PANTHER" id="PTHR30055:SF234">
    <property type="entry name" value="HTH-TYPE TRANSCRIPTIONAL REGULATOR BETI"/>
    <property type="match status" value="1"/>
</dbReference>
<evidence type="ECO:0000256" key="4">
    <source>
        <dbReference type="PROSITE-ProRule" id="PRU00335"/>
    </source>
</evidence>
<dbReference type="Proteomes" id="UP000440096">
    <property type="component" value="Unassembled WGS sequence"/>
</dbReference>
<evidence type="ECO:0000256" key="1">
    <source>
        <dbReference type="ARBA" id="ARBA00023015"/>
    </source>
</evidence>
<gene>
    <name evidence="7" type="ORF">GKO32_16505</name>
</gene>
<keyword evidence="1" id="KW-0805">Transcription regulation</keyword>
<dbReference type="EMBL" id="WMBA01000023">
    <property type="protein sequence ID" value="MTD55565.1"/>
    <property type="molecule type" value="Genomic_DNA"/>
</dbReference>
<accession>A0A6N7YRB6</accession>
<proteinExistence type="predicted"/>
<name>A0A6N7YRB6_9PSEU</name>
<dbReference type="SUPFAM" id="SSF46689">
    <property type="entry name" value="Homeodomain-like"/>
    <property type="match status" value="2"/>
</dbReference>